<dbReference type="InterPro" id="IPR029063">
    <property type="entry name" value="SAM-dependent_MTases_sf"/>
</dbReference>
<evidence type="ECO:0000313" key="1">
    <source>
        <dbReference type="EMBL" id="QHT32052.1"/>
    </source>
</evidence>
<dbReference type="Gene3D" id="3.40.50.150">
    <property type="entry name" value="Vaccinia Virus protein VP39"/>
    <property type="match status" value="1"/>
</dbReference>
<dbReference type="SUPFAM" id="SSF53335">
    <property type="entry name" value="S-adenosyl-L-methionine-dependent methyltransferases"/>
    <property type="match status" value="1"/>
</dbReference>
<sequence>MIIFYGIITNKKDITQMVYDKCSKEGIVFIPASDVHRAQIFGDPLPNVLKSIFINNIEYLNINIYIEQNNVYTNVVPDNVLQVYNIDIYKYKLDKLHQKLKLNFGSFKDEYPEQLMAIKYLKGNEKVLEIGGNIGRNSLIIGSIVEKLVTLETDQNIVKQLTYNRDINNMKFLIENSALSNRRLIQRGWDTIPSDIILPGFFEVKTISWHNLYEKYNIVFDTLVLDCEGAFYYILMDMPEILTNINLIIMENDYNDIEHKKYVDYVLLKNNFYNEYKEAGGWGPCTNNFFEVWKKDENLIKKDN</sequence>
<dbReference type="AlphaFoldDB" id="A0A6C0ETJ3"/>
<proteinExistence type="predicted"/>
<organism evidence="1">
    <name type="scientific">viral metagenome</name>
    <dbReference type="NCBI Taxonomy" id="1070528"/>
    <lineage>
        <taxon>unclassified sequences</taxon>
        <taxon>metagenomes</taxon>
        <taxon>organismal metagenomes</taxon>
    </lineage>
</organism>
<dbReference type="EMBL" id="MN738930">
    <property type="protein sequence ID" value="QHT32052.1"/>
    <property type="molecule type" value="Genomic_DNA"/>
</dbReference>
<accession>A0A6C0ETJ3</accession>
<reference evidence="1" key="1">
    <citation type="journal article" date="2020" name="Nature">
        <title>Giant virus diversity and host interactions through global metagenomics.</title>
        <authorList>
            <person name="Schulz F."/>
            <person name="Roux S."/>
            <person name="Paez-Espino D."/>
            <person name="Jungbluth S."/>
            <person name="Walsh D.A."/>
            <person name="Denef V.J."/>
            <person name="McMahon K.D."/>
            <person name="Konstantinidis K.T."/>
            <person name="Eloe-Fadrosh E.A."/>
            <person name="Kyrpides N.C."/>
            <person name="Woyke T."/>
        </authorList>
    </citation>
    <scope>NUCLEOTIDE SEQUENCE</scope>
    <source>
        <strain evidence="1">GVMAG-M-3300009159-65</strain>
    </source>
</reference>
<name>A0A6C0ETJ3_9ZZZZ</name>
<protein>
    <recommendedName>
        <fullName evidence="2">Methyltransferase FkbM domain-containing protein</fullName>
    </recommendedName>
</protein>
<evidence type="ECO:0008006" key="2">
    <source>
        <dbReference type="Google" id="ProtNLM"/>
    </source>
</evidence>